<feature type="non-terminal residue" evidence="1">
    <location>
        <position position="30"/>
    </location>
</feature>
<reference evidence="1" key="1">
    <citation type="submission" date="2021-02" db="EMBL/GenBank/DDBJ databases">
        <authorList>
            <person name="Nowell W R."/>
        </authorList>
    </citation>
    <scope>NUCLEOTIDE SEQUENCE</scope>
</reference>
<protein>
    <submittedName>
        <fullName evidence="1">Uncharacterized protein</fullName>
    </submittedName>
</protein>
<dbReference type="AlphaFoldDB" id="A0A8S3IRL9"/>
<accession>A0A8S3IRL9</accession>
<name>A0A8S3IRL9_9BILA</name>
<gene>
    <name evidence="1" type="ORF">SMN809_LOCUS76934</name>
</gene>
<organism evidence="1 2">
    <name type="scientific">Rotaria magnacalcarata</name>
    <dbReference type="NCBI Taxonomy" id="392030"/>
    <lineage>
        <taxon>Eukaryota</taxon>
        <taxon>Metazoa</taxon>
        <taxon>Spiralia</taxon>
        <taxon>Gnathifera</taxon>
        <taxon>Rotifera</taxon>
        <taxon>Eurotatoria</taxon>
        <taxon>Bdelloidea</taxon>
        <taxon>Philodinida</taxon>
        <taxon>Philodinidae</taxon>
        <taxon>Rotaria</taxon>
    </lineage>
</organism>
<proteinExistence type="predicted"/>
<evidence type="ECO:0000313" key="2">
    <source>
        <dbReference type="Proteomes" id="UP000676336"/>
    </source>
</evidence>
<dbReference type="Proteomes" id="UP000676336">
    <property type="component" value="Unassembled WGS sequence"/>
</dbReference>
<sequence length="30" mass="3438">MSTTSFIIIVKLTAKQNDQTILKHFLMCLV</sequence>
<dbReference type="EMBL" id="CAJOBI010336090">
    <property type="protein sequence ID" value="CAF5206085.1"/>
    <property type="molecule type" value="Genomic_DNA"/>
</dbReference>
<evidence type="ECO:0000313" key="1">
    <source>
        <dbReference type="EMBL" id="CAF5206085.1"/>
    </source>
</evidence>
<comment type="caution">
    <text evidence="1">The sequence shown here is derived from an EMBL/GenBank/DDBJ whole genome shotgun (WGS) entry which is preliminary data.</text>
</comment>